<accession>A0A518D849</accession>
<sequence length="289" mass="32332">MPSTSNNNPDRPRWAWWVRWPAGVLRRVLIVYLLVVLGMTFIERWLVYPAPAAAEGDWQLAPEEAISDAWFDSADGTRLHGWYFSHQNPKRVALYFHGNGEQVADNRELMELLRDELDAAVLVFDYRGYGLSGGKPNEAGVIADGLAAHRWLAEQTGRRTDEVILIGRSIGGGVAVAAAAEQGAAALVLQSTFTRLTDAAAIHYPWLPVRLLMKNRYDSLGRIARYRGPVMISHGTADGVVPFEHSRRLFEAAPTDKKQFFEMTDTGHNDPQPPDYYRALVDFLRQSGV</sequence>
<evidence type="ECO:0000313" key="3">
    <source>
        <dbReference type="EMBL" id="QDU87625.1"/>
    </source>
</evidence>
<gene>
    <name evidence="3" type="ORF">Pla175_09900</name>
</gene>
<dbReference type="PANTHER" id="PTHR12277">
    <property type="entry name" value="ALPHA/BETA HYDROLASE DOMAIN-CONTAINING PROTEIN"/>
    <property type="match status" value="1"/>
</dbReference>
<dbReference type="PANTHER" id="PTHR12277:SF81">
    <property type="entry name" value="PROTEIN ABHD13"/>
    <property type="match status" value="1"/>
</dbReference>
<dbReference type="EMBL" id="CP036291">
    <property type="protein sequence ID" value="QDU87625.1"/>
    <property type="molecule type" value="Genomic_DNA"/>
</dbReference>
<keyword evidence="3" id="KW-0378">Hydrolase</keyword>
<name>A0A518D849_9BACT</name>
<dbReference type="Gene3D" id="3.40.50.1820">
    <property type="entry name" value="alpha/beta hydrolase"/>
    <property type="match status" value="1"/>
</dbReference>
<feature type="transmembrane region" description="Helical" evidence="1">
    <location>
        <begin position="20"/>
        <end position="42"/>
    </location>
</feature>
<keyword evidence="1" id="KW-0472">Membrane</keyword>
<dbReference type="RefSeq" id="WP_145281683.1">
    <property type="nucleotide sequence ID" value="NZ_CP036291.1"/>
</dbReference>
<dbReference type="SUPFAM" id="SSF53474">
    <property type="entry name" value="alpha/beta-Hydrolases"/>
    <property type="match status" value="1"/>
</dbReference>
<dbReference type="InterPro" id="IPR022742">
    <property type="entry name" value="Hydrolase_4"/>
</dbReference>
<keyword evidence="4" id="KW-1185">Reference proteome</keyword>
<dbReference type="AlphaFoldDB" id="A0A518D849"/>
<dbReference type="GO" id="GO:0016787">
    <property type="term" value="F:hydrolase activity"/>
    <property type="evidence" value="ECO:0007669"/>
    <property type="project" value="UniProtKB-KW"/>
</dbReference>
<proteinExistence type="predicted"/>
<dbReference type="InterPro" id="IPR029058">
    <property type="entry name" value="AB_hydrolase_fold"/>
</dbReference>
<dbReference type="OrthoDB" id="9777090at2"/>
<protein>
    <submittedName>
        <fullName evidence="3">Alpha/beta hydrolase family protein</fullName>
    </submittedName>
</protein>
<evidence type="ECO:0000259" key="2">
    <source>
        <dbReference type="Pfam" id="PF12146"/>
    </source>
</evidence>
<organism evidence="3 4">
    <name type="scientific">Pirellulimonas nuda</name>
    <dbReference type="NCBI Taxonomy" id="2528009"/>
    <lineage>
        <taxon>Bacteria</taxon>
        <taxon>Pseudomonadati</taxon>
        <taxon>Planctomycetota</taxon>
        <taxon>Planctomycetia</taxon>
        <taxon>Pirellulales</taxon>
        <taxon>Lacipirellulaceae</taxon>
        <taxon>Pirellulimonas</taxon>
    </lineage>
</organism>
<evidence type="ECO:0000313" key="4">
    <source>
        <dbReference type="Proteomes" id="UP000317429"/>
    </source>
</evidence>
<evidence type="ECO:0000256" key="1">
    <source>
        <dbReference type="SAM" id="Phobius"/>
    </source>
</evidence>
<feature type="domain" description="Serine aminopeptidase S33" evidence="2">
    <location>
        <begin position="87"/>
        <end position="200"/>
    </location>
</feature>
<reference evidence="3 4" key="1">
    <citation type="submission" date="2019-02" db="EMBL/GenBank/DDBJ databases">
        <title>Deep-cultivation of Planctomycetes and their phenomic and genomic characterization uncovers novel biology.</title>
        <authorList>
            <person name="Wiegand S."/>
            <person name="Jogler M."/>
            <person name="Boedeker C."/>
            <person name="Pinto D."/>
            <person name="Vollmers J."/>
            <person name="Rivas-Marin E."/>
            <person name="Kohn T."/>
            <person name="Peeters S.H."/>
            <person name="Heuer A."/>
            <person name="Rast P."/>
            <person name="Oberbeckmann S."/>
            <person name="Bunk B."/>
            <person name="Jeske O."/>
            <person name="Meyerdierks A."/>
            <person name="Storesund J.E."/>
            <person name="Kallscheuer N."/>
            <person name="Luecker S."/>
            <person name="Lage O.M."/>
            <person name="Pohl T."/>
            <person name="Merkel B.J."/>
            <person name="Hornburger P."/>
            <person name="Mueller R.-W."/>
            <person name="Bruemmer F."/>
            <person name="Labrenz M."/>
            <person name="Spormann A.M."/>
            <person name="Op den Camp H."/>
            <person name="Overmann J."/>
            <person name="Amann R."/>
            <person name="Jetten M.S.M."/>
            <person name="Mascher T."/>
            <person name="Medema M.H."/>
            <person name="Devos D.P."/>
            <person name="Kaster A.-K."/>
            <person name="Ovreas L."/>
            <person name="Rohde M."/>
            <person name="Galperin M.Y."/>
            <person name="Jogler C."/>
        </authorList>
    </citation>
    <scope>NUCLEOTIDE SEQUENCE [LARGE SCALE GENOMIC DNA]</scope>
    <source>
        <strain evidence="3 4">Pla175</strain>
    </source>
</reference>
<dbReference type="Proteomes" id="UP000317429">
    <property type="component" value="Chromosome"/>
</dbReference>
<dbReference type="KEGG" id="pnd:Pla175_09900"/>
<dbReference type="Pfam" id="PF12146">
    <property type="entry name" value="Hydrolase_4"/>
    <property type="match status" value="1"/>
</dbReference>
<keyword evidence="1" id="KW-1133">Transmembrane helix</keyword>
<keyword evidence="1" id="KW-0812">Transmembrane</keyword>